<protein>
    <submittedName>
        <fullName evidence="4">Phage terminase large subunit family protein</fullName>
    </submittedName>
</protein>
<dbReference type="Pfam" id="PF05876">
    <property type="entry name" value="GpA_ATPase"/>
    <property type="match status" value="1"/>
</dbReference>
<dbReference type="InterPro" id="IPR046453">
    <property type="entry name" value="GpA_ATPase"/>
</dbReference>
<feature type="region of interest" description="Disordered" evidence="1">
    <location>
        <begin position="595"/>
        <end position="631"/>
    </location>
</feature>
<feature type="domain" description="Phage terminase large subunit GpA ATPase" evidence="2">
    <location>
        <begin position="5"/>
        <end position="275"/>
    </location>
</feature>
<dbReference type="AlphaFoldDB" id="A0AAJ4LVG0"/>
<dbReference type="GO" id="GO:0004519">
    <property type="term" value="F:endonuclease activity"/>
    <property type="evidence" value="ECO:0007669"/>
    <property type="project" value="InterPro"/>
</dbReference>
<accession>A0AAJ4LVG0</accession>
<evidence type="ECO:0000256" key="1">
    <source>
        <dbReference type="SAM" id="MobiDB-lite"/>
    </source>
</evidence>
<feature type="compositionally biased region" description="Acidic residues" evidence="1">
    <location>
        <begin position="597"/>
        <end position="621"/>
    </location>
</feature>
<dbReference type="InterPro" id="IPR046454">
    <property type="entry name" value="GpA_endonuclease"/>
</dbReference>
<organism evidence="4 5">
    <name type="scientific">Vibrio navarrensis</name>
    <dbReference type="NCBI Taxonomy" id="29495"/>
    <lineage>
        <taxon>Bacteria</taxon>
        <taxon>Pseudomonadati</taxon>
        <taxon>Pseudomonadota</taxon>
        <taxon>Gammaproteobacteria</taxon>
        <taxon>Vibrionales</taxon>
        <taxon>Vibrionaceae</taxon>
        <taxon>Vibrio</taxon>
    </lineage>
</organism>
<dbReference type="Proteomes" id="UP000594435">
    <property type="component" value="Chromosome 1"/>
</dbReference>
<evidence type="ECO:0000259" key="3">
    <source>
        <dbReference type="Pfam" id="PF20454"/>
    </source>
</evidence>
<reference evidence="4 5" key="1">
    <citation type="submission" date="2020-11" db="EMBL/GenBank/DDBJ databases">
        <title>Complete and Circularized Genome Assembly of a human isolate of Vibrio navarrensis biotype pommerensis with MiSeq and MinION Sequence Data.</title>
        <authorList>
            <person name="Schwartz K."/>
            <person name="Borowiak M."/>
            <person name="Deneke C."/>
            <person name="Balau V."/>
            <person name="Metelmann C."/>
            <person name="Strauch E."/>
        </authorList>
    </citation>
    <scope>NUCLEOTIDE SEQUENCE [LARGE SCALE GENOMIC DNA]</scope>
    <source>
        <strain evidence="4 5">20-VB00237</strain>
    </source>
</reference>
<dbReference type="EMBL" id="CP065217">
    <property type="protein sequence ID" value="QPL55117.1"/>
    <property type="molecule type" value="Genomic_DNA"/>
</dbReference>
<evidence type="ECO:0000259" key="2">
    <source>
        <dbReference type="Pfam" id="PF05876"/>
    </source>
</evidence>
<gene>
    <name evidence="4" type="ORF">I3X05_06705</name>
</gene>
<feature type="domain" description="Terminase large subunit GpA endonuclease" evidence="3">
    <location>
        <begin position="319"/>
        <end position="592"/>
    </location>
</feature>
<proteinExistence type="predicted"/>
<name>A0AAJ4LVG0_9VIBR</name>
<evidence type="ECO:0000313" key="5">
    <source>
        <dbReference type="Proteomes" id="UP000594435"/>
    </source>
</evidence>
<dbReference type="GO" id="GO:0016887">
    <property type="term" value="F:ATP hydrolysis activity"/>
    <property type="evidence" value="ECO:0007669"/>
    <property type="project" value="InterPro"/>
</dbReference>
<sequence>MPPGSPIPGPFDTTSTPYMIPVCVAFSDPAYSKITFVMGTQMGKSATMQNIIGWRLDDLPAPIIYVGPTESNINNVVEPKIMEMFRECQSLWIKYDDKSPKHKKRIGGVSLRFAWAGSATELASDSAVITLVDELDRPDANATGEGSLSEIAEARGDAYIDSKLGLTSTPTHGKANTFVHPETGMTHWAVSPKGKVSSPIWLEWEQGTRHEWAVPCPDPDCGEYFIPRSELLYWPGKGTEKECSPAAASREARLTCPHCGGQIEDKHRKLMNAQGVAIAPGQYAKRHDDHSVLITQGDESAVVPFHSMLHPLEDNNHFSIWVSGLCSFSGKKSYGYLARKLLQAQRSGDPNQLLSVYNTGFGEIFAVVGEAPDWEEVYALRSSYQSGQIPDGVEVLICTVDVQKNRLVYVIRGWMPGMSSRLIEFGELWGDTDKPEVWQELDELVAQEWDGHTIRLTGVDAGYRTDEVYAWVRRHRSRARALMGFQKLPKPFRMMKVEVDKQGKVRKRGDKRWDIDSGLAKSWVHNRVRWERGAVGDWLLPADVTEDYCKQIVAEEFDEESGTWNRVSKDNHFLDCEGMNYMCARMLRLDRKKIKSDDEEEAETAVTEPSEEDEFEEEEQQEAPVRLKRKTKKRLLTRRKKGNFATSW</sequence>
<evidence type="ECO:0000313" key="4">
    <source>
        <dbReference type="EMBL" id="QPL55117.1"/>
    </source>
</evidence>
<dbReference type="Pfam" id="PF20454">
    <property type="entry name" value="GpA_nuclease"/>
    <property type="match status" value="1"/>
</dbReference>